<evidence type="ECO:0000256" key="1">
    <source>
        <dbReference type="SAM" id="SignalP"/>
    </source>
</evidence>
<feature type="chain" id="PRO_5015487910" description="DUF1748-domain-containing protein" evidence="1">
    <location>
        <begin position="23"/>
        <end position="77"/>
    </location>
</feature>
<organism evidence="2 3">
    <name type="scientific">Smittium simulii</name>
    <dbReference type="NCBI Taxonomy" id="133385"/>
    <lineage>
        <taxon>Eukaryota</taxon>
        <taxon>Fungi</taxon>
        <taxon>Fungi incertae sedis</taxon>
        <taxon>Zoopagomycota</taxon>
        <taxon>Kickxellomycotina</taxon>
        <taxon>Harpellomycetes</taxon>
        <taxon>Harpellales</taxon>
        <taxon>Legeriomycetaceae</taxon>
        <taxon>Smittium</taxon>
    </lineage>
</organism>
<comment type="caution">
    <text evidence="2">The sequence shown here is derived from an EMBL/GenBank/DDBJ whole genome shotgun (WGS) entry which is preliminary data.</text>
</comment>
<dbReference type="STRING" id="133385.A0A2T9YFM6"/>
<dbReference type="PANTHER" id="PTHR28075:SF1">
    <property type="entry name" value="DUF1748-DOMAIN-CONTAINING PROTEIN"/>
    <property type="match status" value="1"/>
</dbReference>
<dbReference type="AlphaFoldDB" id="A0A2T9YFM6"/>
<dbReference type="InterPro" id="IPR013726">
    <property type="entry name" value="Mitofissin"/>
</dbReference>
<dbReference type="GO" id="GO:0005737">
    <property type="term" value="C:cytoplasm"/>
    <property type="evidence" value="ECO:0007669"/>
    <property type="project" value="TreeGrafter"/>
</dbReference>
<name>A0A2T9YFM6_9FUNG</name>
<feature type="signal peptide" evidence="1">
    <location>
        <begin position="1"/>
        <end position="22"/>
    </location>
</feature>
<proteinExistence type="predicted"/>
<dbReference type="OrthoDB" id="16824at2759"/>
<keyword evidence="3" id="KW-1185">Reference proteome</keyword>
<keyword evidence="1" id="KW-0732">Signal</keyword>
<accession>A0A2T9YFM6</accession>
<protein>
    <recommendedName>
        <fullName evidence="4">DUF1748-domain-containing protein</fullName>
    </recommendedName>
</protein>
<evidence type="ECO:0000313" key="2">
    <source>
        <dbReference type="EMBL" id="PVU91074.1"/>
    </source>
</evidence>
<dbReference type="Pfam" id="PF08520">
    <property type="entry name" value="Mitofissin"/>
    <property type="match status" value="1"/>
</dbReference>
<dbReference type="Proteomes" id="UP000245383">
    <property type="component" value="Unassembled WGS sequence"/>
</dbReference>
<gene>
    <name evidence="2" type="ORF">BB561_004573</name>
</gene>
<evidence type="ECO:0008006" key="4">
    <source>
        <dbReference type="Google" id="ProtNLM"/>
    </source>
</evidence>
<dbReference type="PANTHER" id="PTHR28075">
    <property type="entry name" value="CHROMOSOME 16, WHOLE GENOME SHOTGUN SEQUENCE"/>
    <property type="match status" value="1"/>
</dbReference>
<sequence length="77" mass="8825">MGFFSKTLHVAIDALLVSTSLAGIKSSTGWAFKYHTLTEDKNIQKYIQNYLYCGEYTLDQAAKLMQKYPDFFEKSSK</sequence>
<dbReference type="EMBL" id="MBFR01000221">
    <property type="protein sequence ID" value="PVU91074.1"/>
    <property type="molecule type" value="Genomic_DNA"/>
</dbReference>
<evidence type="ECO:0000313" key="3">
    <source>
        <dbReference type="Proteomes" id="UP000245383"/>
    </source>
</evidence>
<reference evidence="2 3" key="1">
    <citation type="journal article" date="2018" name="MBio">
        <title>Comparative Genomics Reveals the Core Gene Toolbox for the Fungus-Insect Symbiosis.</title>
        <authorList>
            <person name="Wang Y."/>
            <person name="Stata M."/>
            <person name="Wang W."/>
            <person name="Stajich J.E."/>
            <person name="White M.M."/>
            <person name="Moncalvo J.M."/>
        </authorList>
    </citation>
    <scope>NUCLEOTIDE SEQUENCE [LARGE SCALE GENOMIC DNA]</scope>
    <source>
        <strain evidence="2 3">SWE-8-4</strain>
    </source>
</reference>